<name>A0A7X2V3R6_9BACI</name>
<dbReference type="InterPro" id="IPR012902">
    <property type="entry name" value="N_methyl_site"/>
</dbReference>
<keyword evidence="3" id="KW-0812">Transmembrane</keyword>
<gene>
    <name evidence="4" type="ORF">GKZ89_06025</name>
</gene>
<organism evidence="4 5">
    <name type="scientific">Metabacillus mangrovi</name>
    <dbReference type="NCBI Taxonomy" id="1491830"/>
    <lineage>
        <taxon>Bacteria</taxon>
        <taxon>Bacillati</taxon>
        <taxon>Bacillota</taxon>
        <taxon>Bacilli</taxon>
        <taxon>Bacillales</taxon>
        <taxon>Bacillaceae</taxon>
        <taxon>Metabacillus</taxon>
    </lineage>
</organism>
<keyword evidence="3" id="KW-0472">Membrane</keyword>
<protein>
    <submittedName>
        <fullName evidence="4">Prepilin-type N-terminal cleavage/methylation domain-containing protein</fullName>
    </submittedName>
</protein>
<keyword evidence="5" id="KW-1185">Reference proteome</keyword>
<accession>A0A7X2V3R6</accession>
<sequence>MSPVKRIGNLLREQRGFTLIEVLGTLVISSIVLTVFYNVFIMGITAYQKTGVEIQLRDEADYVLSDLMDVLQQSKIDEMRECSSPSVPCIEFTQNKKITEKSGVFLEENEDVSVTTTFLLNHSVKKTVKGNENQEEQLISDPYEVIPGDSKVEVICYEEAAGNPDVCKAGIVDITIAIQDTDYGSDRTIHVKPMILNSQFGF</sequence>
<keyword evidence="2" id="KW-0178">Competence</keyword>
<proteinExistence type="predicted"/>
<dbReference type="PROSITE" id="PS00409">
    <property type="entry name" value="PROKAR_NTER_METHYL"/>
    <property type="match status" value="1"/>
</dbReference>
<evidence type="ECO:0000256" key="1">
    <source>
        <dbReference type="ARBA" id="ARBA00004241"/>
    </source>
</evidence>
<dbReference type="AlphaFoldDB" id="A0A7X2V3R6"/>
<feature type="transmembrane region" description="Helical" evidence="3">
    <location>
        <begin position="20"/>
        <end position="47"/>
    </location>
</feature>
<dbReference type="NCBIfam" id="TIGR02532">
    <property type="entry name" value="IV_pilin_GFxxxE"/>
    <property type="match status" value="1"/>
</dbReference>
<dbReference type="EMBL" id="WMIB01000003">
    <property type="protein sequence ID" value="MTH52962.1"/>
    <property type="molecule type" value="Genomic_DNA"/>
</dbReference>
<evidence type="ECO:0000256" key="2">
    <source>
        <dbReference type="ARBA" id="ARBA00023287"/>
    </source>
</evidence>
<comment type="caution">
    <text evidence="4">The sequence shown here is derived from an EMBL/GenBank/DDBJ whole genome shotgun (WGS) entry which is preliminary data.</text>
</comment>
<comment type="subcellular location">
    <subcellularLocation>
        <location evidence="1">Cell surface</location>
    </subcellularLocation>
</comment>
<dbReference type="Proteomes" id="UP000434639">
    <property type="component" value="Unassembled WGS sequence"/>
</dbReference>
<keyword evidence="3" id="KW-1133">Transmembrane helix</keyword>
<dbReference type="GO" id="GO:0009986">
    <property type="term" value="C:cell surface"/>
    <property type="evidence" value="ECO:0007669"/>
    <property type="project" value="UniProtKB-SubCell"/>
</dbReference>
<dbReference type="GO" id="GO:0030420">
    <property type="term" value="P:establishment of competence for transformation"/>
    <property type="evidence" value="ECO:0007669"/>
    <property type="project" value="UniProtKB-KW"/>
</dbReference>
<evidence type="ECO:0000256" key="3">
    <source>
        <dbReference type="SAM" id="Phobius"/>
    </source>
</evidence>
<dbReference type="Pfam" id="PF07963">
    <property type="entry name" value="N_methyl"/>
    <property type="match status" value="1"/>
</dbReference>
<evidence type="ECO:0000313" key="4">
    <source>
        <dbReference type="EMBL" id="MTH52962.1"/>
    </source>
</evidence>
<evidence type="ECO:0000313" key="5">
    <source>
        <dbReference type="Proteomes" id="UP000434639"/>
    </source>
</evidence>
<reference evidence="4 5" key="1">
    <citation type="journal article" date="2017" name="Int. J. Syst. Evol. Microbiol.">
        <title>Bacillus mangrovi sp. nov., isolated from a sediment sample from a mangrove forest.</title>
        <authorList>
            <person name="Gupta V."/>
            <person name="Singh P.K."/>
            <person name="Korpole S."/>
            <person name="Tanuku N.R.S."/>
            <person name="Pinnaka A.K."/>
        </authorList>
    </citation>
    <scope>NUCLEOTIDE SEQUENCE [LARGE SCALE GENOMIC DNA]</scope>
    <source>
        <strain evidence="4 5">KCTC 33872</strain>
    </source>
</reference>